<reference evidence="2" key="1">
    <citation type="journal article" date="2014" name="Front. Microbiol.">
        <title>High frequency of phylogenetically diverse reductive dehalogenase-homologous genes in deep subseafloor sedimentary metagenomes.</title>
        <authorList>
            <person name="Kawai M."/>
            <person name="Futagami T."/>
            <person name="Toyoda A."/>
            <person name="Takaki Y."/>
            <person name="Nishi S."/>
            <person name="Hori S."/>
            <person name="Arai W."/>
            <person name="Tsubouchi T."/>
            <person name="Morono Y."/>
            <person name="Uchiyama I."/>
            <person name="Ito T."/>
            <person name="Fujiyama A."/>
            <person name="Inagaki F."/>
            <person name="Takami H."/>
        </authorList>
    </citation>
    <scope>NUCLEOTIDE SEQUENCE</scope>
    <source>
        <strain evidence="2">Expedition CK06-06</strain>
    </source>
</reference>
<evidence type="ECO:0000259" key="1">
    <source>
        <dbReference type="Pfam" id="PF07521"/>
    </source>
</evidence>
<protein>
    <recommendedName>
        <fullName evidence="1">Zn-dependent metallo-hydrolase RNA specificity domain-containing protein</fullName>
    </recommendedName>
</protein>
<sequence length="75" mass="8474">KGQLDFYGVREKIECEVQYFDFSAHAGHSELIEFAKACTPEKIVLMHSDNREALAEPLKDVAEIYTPNTGETVEL</sequence>
<dbReference type="Pfam" id="PF07521">
    <property type="entry name" value="RMMBL"/>
    <property type="match status" value="1"/>
</dbReference>
<dbReference type="AlphaFoldDB" id="X1DG56"/>
<dbReference type="SUPFAM" id="SSF56281">
    <property type="entry name" value="Metallo-hydrolase/oxidoreductase"/>
    <property type="match status" value="1"/>
</dbReference>
<dbReference type="Gene3D" id="3.60.15.10">
    <property type="entry name" value="Ribonuclease Z/Hydroxyacylglutathione hydrolase-like"/>
    <property type="match status" value="1"/>
</dbReference>
<comment type="caution">
    <text evidence="2">The sequence shown here is derived from an EMBL/GenBank/DDBJ whole genome shotgun (WGS) entry which is preliminary data.</text>
</comment>
<evidence type="ECO:0000313" key="2">
    <source>
        <dbReference type="EMBL" id="GAH03999.1"/>
    </source>
</evidence>
<organism evidence="2">
    <name type="scientific">marine sediment metagenome</name>
    <dbReference type="NCBI Taxonomy" id="412755"/>
    <lineage>
        <taxon>unclassified sequences</taxon>
        <taxon>metagenomes</taxon>
        <taxon>ecological metagenomes</taxon>
    </lineage>
</organism>
<feature type="non-terminal residue" evidence="2">
    <location>
        <position position="1"/>
    </location>
</feature>
<gene>
    <name evidence="2" type="ORF">S01H4_42116</name>
</gene>
<name>X1DG56_9ZZZZ</name>
<dbReference type="Gene3D" id="3.40.50.10890">
    <property type="match status" value="1"/>
</dbReference>
<dbReference type="InterPro" id="IPR011108">
    <property type="entry name" value="RMMBL"/>
</dbReference>
<dbReference type="EMBL" id="BART01023098">
    <property type="protein sequence ID" value="GAH03999.1"/>
    <property type="molecule type" value="Genomic_DNA"/>
</dbReference>
<feature type="domain" description="Zn-dependent metallo-hydrolase RNA specificity" evidence="1">
    <location>
        <begin position="12"/>
        <end position="56"/>
    </location>
</feature>
<accession>X1DG56</accession>
<dbReference type="InterPro" id="IPR036866">
    <property type="entry name" value="RibonucZ/Hydroxyglut_hydro"/>
</dbReference>
<proteinExistence type="predicted"/>